<evidence type="ECO:0000256" key="1">
    <source>
        <dbReference type="ARBA" id="ARBA00006485"/>
    </source>
</evidence>
<dbReference type="GO" id="GO:0000307">
    <property type="term" value="C:cyclin-dependent protein kinase holoenzyme complex"/>
    <property type="evidence" value="ECO:0007669"/>
    <property type="project" value="TreeGrafter"/>
</dbReference>
<evidence type="ECO:0000313" key="10">
    <source>
        <dbReference type="EMBL" id="KAE8022295.1"/>
    </source>
</evidence>
<dbReference type="FunFam" id="1.10.510.10:FF:000043">
    <property type="entry name" value="probable serine/threonine-protein kinase At1g54610"/>
    <property type="match status" value="1"/>
</dbReference>
<dbReference type="CDD" id="cd07840">
    <property type="entry name" value="STKc_CDK9_like"/>
    <property type="match status" value="1"/>
</dbReference>
<evidence type="ECO:0000256" key="8">
    <source>
        <dbReference type="SAM" id="MobiDB-lite"/>
    </source>
</evidence>
<keyword evidence="6 7" id="KW-0067">ATP-binding</keyword>
<keyword evidence="3" id="KW-0808">Transferase</keyword>
<dbReference type="Gene3D" id="3.30.200.20">
    <property type="entry name" value="Phosphorylase Kinase, domain 1"/>
    <property type="match status" value="1"/>
</dbReference>
<dbReference type="PANTHER" id="PTHR24056:SF384">
    <property type="entry name" value="PROTEIN KINASE SUPERFAMILY PROTEIN"/>
    <property type="match status" value="1"/>
</dbReference>
<dbReference type="PANTHER" id="PTHR24056">
    <property type="entry name" value="CELL DIVISION PROTEIN KINASE"/>
    <property type="match status" value="1"/>
</dbReference>
<feature type="region of interest" description="Disordered" evidence="8">
    <location>
        <begin position="484"/>
        <end position="594"/>
    </location>
</feature>
<feature type="region of interest" description="Disordered" evidence="8">
    <location>
        <begin position="626"/>
        <end position="650"/>
    </location>
</feature>
<comment type="similarity">
    <text evidence="1">Belongs to the protein kinase superfamily. CMGC Ser/Thr protein kinase family. CDC2/CDKX subfamily.</text>
</comment>
<keyword evidence="4 7" id="KW-0547">Nucleotide-binding</keyword>
<organism evidence="10 11">
    <name type="scientific">Carpinus fangiana</name>
    <dbReference type="NCBI Taxonomy" id="176857"/>
    <lineage>
        <taxon>Eukaryota</taxon>
        <taxon>Viridiplantae</taxon>
        <taxon>Streptophyta</taxon>
        <taxon>Embryophyta</taxon>
        <taxon>Tracheophyta</taxon>
        <taxon>Spermatophyta</taxon>
        <taxon>Magnoliopsida</taxon>
        <taxon>eudicotyledons</taxon>
        <taxon>Gunneridae</taxon>
        <taxon>Pentapetalae</taxon>
        <taxon>rosids</taxon>
        <taxon>fabids</taxon>
        <taxon>Fagales</taxon>
        <taxon>Betulaceae</taxon>
        <taxon>Carpinus</taxon>
    </lineage>
</organism>
<dbReference type="AlphaFoldDB" id="A0A5N6R0E7"/>
<dbReference type="OrthoDB" id="28397at2759"/>
<protein>
    <recommendedName>
        <fullName evidence="9">Protein kinase domain-containing protein</fullName>
    </recommendedName>
</protein>
<dbReference type="GO" id="GO:0008353">
    <property type="term" value="F:RNA polymerase II CTD heptapeptide repeat kinase activity"/>
    <property type="evidence" value="ECO:0007669"/>
    <property type="project" value="TreeGrafter"/>
</dbReference>
<dbReference type="GO" id="GO:0005634">
    <property type="term" value="C:nucleus"/>
    <property type="evidence" value="ECO:0007669"/>
    <property type="project" value="TreeGrafter"/>
</dbReference>
<dbReference type="GO" id="GO:0005524">
    <property type="term" value="F:ATP binding"/>
    <property type="evidence" value="ECO:0007669"/>
    <property type="project" value="UniProtKB-UniRule"/>
</dbReference>
<evidence type="ECO:0000256" key="2">
    <source>
        <dbReference type="ARBA" id="ARBA00022527"/>
    </source>
</evidence>
<feature type="compositionally biased region" description="Basic residues" evidence="8">
    <location>
        <begin position="484"/>
        <end position="494"/>
    </location>
</feature>
<gene>
    <name evidence="10" type="ORF">FH972_008106</name>
</gene>
<dbReference type="FunFam" id="3.30.200.20:FF:000021">
    <property type="entry name" value="probable serine/threonine-protein kinase At1g54610"/>
    <property type="match status" value="1"/>
</dbReference>
<evidence type="ECO:0000256" key="4">
    <source>
        <dbReference type="ARBA" id="ARBA00022741"/>
    </source>
</evidence>
<dbReference type="GO" id="GO:0032968">
    <property type="term" value="P:positive regulation of transcription elongation by RNA polymerase II"/>
    <property type="evidence" value="ECO:0007669"/>
    <property type="project" value="TreeGrafter"/>
</dbReference>
<dbReference type="PROSITE" id="PS00108">
    <property type="entry name" value="PROTEIN_KINASE_ST"/>
    <property type="match status" value="1"/>
</dbReference>
<evidence type="ECO:0000256" key="3">
    <source>
        <dbReference type="ARBA" id="ARBA00022679"/>
    </source>
</evidence>
<feature type="compositionally biased region" description="Polar residues" evidence="8">
    <location>
        <begin position="574"/>
        <end position="583"/>
    </location>
</feature>
<dbReference type="InterPro" id="IPR017441">
    <property type="entry name" value="Protein_kinase_ATP_BS"/>
</dbReference>
<dbReference type="InterPro" id="IPR000719">
    <property type="entry name" value="Prot_kinase_dom"/>
</dbReference>
<dbReference type="Proteomes" id="UP000327013">
    <property type="component" value="Chromosome 3"/>
</dbReference>
<sequence length="650" mass="72186">MVAILRRGLLYICRTFRAGNMGCICSKGAPDKVDDYEREKEPNKSSVQLVAPAPSKRQEFVVEVGGVDGSFSRVAKTTSQAPANAAKDNEEKKRMVVQKPTSGHHQRWATMDLGSSREHPEMSRIVSMPNGAKGEQIAAGWPSWLTSVAGEAIKGLLPRRAESFQKLDKIGQGTYSSVYKARDLETGKIVAMKKVRFVNMDPESVRFMAREIHILRKLDHPNVMKLEGLVTSRISSSLYLVFEYMEHDLAGLAATRSITFTEPQIKCYMQQLLCGLEHCHSRGILHRDIKGSNLLIDDNGVLKIGDFGLANFFEPDQKQPLTSRVVTLWYRAPELLLGATEYGAAIDLWSTGCILAELFAGKPIMPGRTEVEQMHKIFKLCGSPSEDYWQRSRLPHATSFKPQHPYKRNIFETFKDFHSSALALVDKLLSVEPENRGSAASALRSEFFTTKPLPCDPSSLPKYPPSKEFDAKLRDEEARRRKAATVKGHGHQSVRRGTNAVPTPEFNGQGDISLKSNPKASSHKYDPLEDGGSGFLMEPPRGGRQNGLSSSSSMVHPCAVGSSWNKTAAPARNSGESQVQKSHIPQAVPGKDPGVGYVPKKNRIHYSGPLMPPGGNLEDMLKEHERQIQQAVRKARLDKTRTNKNYDNYH</sequence>
<feature type="domain" description="Protein kinase" evidence="9">
    <location>
        <begin position="164"/>
        <end position="448"/>
    </location>
</feature>
<evidence type="ECO:0000256" key="5">
    <source>
        <dbReference type="ARBA" id="ARBA00022777"/>
    </source>
</evidence>
<evidence type="ECO:0000256" key="7">
    <source>
        <dbReference type="PROSITE-ProRule" id="PRU10141"/>
    </source>
</evidence>
<evidence type="ECO:0000313" key="11">
    <source>
        <dbReference type="Proteomes" id="UP000327013"/>
    </source>
</evidence>
<dbReference type="Pfam" id="PF00069">
    <property type="entry name" value="Pkinase"/>
    <property type="match status" value="1"/>
</dbReference>
<evidence type="ECO:0000259" key="9">
    <source>
        <dbReference type="PROSITE" id="PS50011"/>
    </source>
</evidence>
<accession>A0A5N6R0E7</accession>
<dbReference type="Gene3D" id="1.10.510.10">
    <property type="entry name" value="Transferase(Phosphotransferase) domain 1"/>
    <property type="match status" value="1"/>
</dbReference>
<feature type="region of interest" description="Disordered" evidence="8">
    <location>
        <begin position="76"/>
        <end position="106"/>
    </location>
</feature>
<name>A0A5N6R0E7_9ROSI</name>
<dbReference type="EMBL" id="CM017323">
    <property type="protein sequence ID" value="KAE8022295.1"/>
    <property type="molecule type" value="Genomic_DNA"/>
</dbReference>
<proteinExistence type="inferred from homology"/>
<keyword evidence="5" id="KW-0418">Kinase</keyword>
<dbReference type="SUPFAM" id="SSF56112">
    <property type="entry name" value="Protein kinase-like (PK-like)"/>
    <property type="match status" value="1"/>
</dbReference>
<reference evidence="10 11" key="1">
    <citation type="submission" date="2019-06" db="EMBL/GenBank/DDBJ databases">
        <title>A chromosomal-level reference genome of Carpinus fangiana (Coryloideae, Betulaceae).</title>
        <authorList>
            <person name="Yang X."/>
            <person name="Wang Z."/>
            <person name="Zhang L."/>
            <person name="Hao G."/>
            <person name="Liu J."/>
            <person name="Yang Y."/>
        </authorList>
    </citation>
    <scope>NUCLEOTIDE SEQUENCE [LARGE SCALE GENOMIC DNA]</scope>
    <source>
        <strain evidence="10">Cfa_2016G</strain>
        <tissue evidence="10">Leaf</tissue>
    </source>
</reference>
<evidence type="ECO:0000256" key="6">
    <source>
        <dbReference type="ARBA" id="ARBA00022840"/>
    </source>
</evidence>
<dbReference type="PROSITE" id="PS50011">
    <property type="entry name" value="PROTEIN_KINASE_DOM"/>
    <property type="match status" value="1"/>
</dbReference>
<dbReference type="InterPro" id="IPR008271">
    <property type="entry name" value="Ser/Thr_kinase_AS"/>
</dbReference>
<keyword evidence="11" id="KW-1185">Reference proteome</keyword>
<dbReference type="InterPro" id="IPR050108">
    <property type="entry name" value="CDK"/>
</dbReference>
<dbReference type="SMART" id="SM00220">
    <property type="entry name" value="S_TKc"/>
    <property type="match status" value="1"/>
</dbReference>
<keyword evidence="2" id="KW-0723">Serine/threonine-protein kinase</keyword>
<dbReference type="PROSITE" id="PS00107">
    <property type="entry name" value="PROTEIN_KINASE_ATP"/>
    <property type="match status" value="1"/>
</dbReference>
<dbReference type="InterPro" id="IPR011009">
    <property type="entry name" value="Kinase-like_dom_sf"/>
</dbReference>
<feature type="binding site" evidence="7">
    <location>
        <position position="193"/>
    </location>
    <ligand>
        <name>ATP</name>
        <dbReference type="ChEBI" id="CHEBI:30616"/>
    </ligand>
</feature>